<dbReference type="GO" id="GO:0005789">
    <property type="term" value="C:endoplasmic reticulum membrane"/>
    <property type="evidence" value="ECO:0007669"/>
    <property type="project" value="UniProtKB-SubCell"/>
</dbReference>
<evidence type="ECO:0000256" key="3">
    <source>
        <dbReference type="ARBA" id="ARBA00022676"/>
    </source>
</evidence>
<dbReference type="Proteomes" id="UP000822688">
    <property type="component" value="Chromosome 6"/>
</dbReference>
<keyword evidence="5" id="KW-0812">Transmembrane</keyword>
<evidence type="ECO:0000256" key="4">
    <source>
        <dbReference type="ARBA" id="ARBA00022679"/>
    </source>
</evidence>
<evidence type="ECO:0000313" key="10">
    <source>
        <dbReference type="EMBL" id="KAG0570476.1"/>
    </source>
</evidence>
<comment type="caution">
    <text evidence="10">The sequence shown here is derived from an EMBL/GenBank/DDBJ whole genome shotgun (WGS) entry which is preliminary data.</text>
</comment>
<dbReference type="PANTHER" id="PTHR13036:SF0">
    <property type="entry name" value="CHITOBIOSYLDIPHOSPHODOLICHOL BETA-MANNOSYLTRANSFERASE"/>
    <property type="match status" value="1"/>
</dbReference>
<proteinExistence type="predicted"/>
<feature type="domain" description="Glycosyltransferase subfamily 4-like N-terminal" evidence="9">
    <location>
        <begin position="65"/>
        <end position="223"/>
    </location>
</feature>
<evidence type="ECO:0000256" key="6">
    <source>
        <dbReference type="ARBA" id="ARBA00022824"/>
    </source>
</evidence>
<dbReference type="Pfam" id="PF13579">
    <property type="entry name" value="Glyco_trans_4_4"/>
    <property type="match status" value="1"/>
</dbReference>
<keyword evidence="7" id="KW-1133">Transmembrane helix</keyword>
<dbReference type="PANTHER" id="PTHR13036">
    <property type="entry name" value="BETA1,4 MANNOSYLTRANSFERASE"/>
    <property type="match status" value="1"/>
</dbReference>
<name>A0A8T0HFB6_CERPU</name>
<keyword evidence="3" id="KW-0328">Glycosyltransferase</keyword>
<gene>
    <name evidence="10" type="ORF">KC19_6G165400</name>
</gene>
<dbReference type="EMBL" id="CM026427">
    <property type="protein sequence ID" value="KAG0570476.1"/>
    <property type="molecule type" value="Genomic_DNA"/>
</dbReference>
<dbReference type="InterPro" id="IPR026051">
    <property type="entry name" value="ALG1-like"/>
</dbReference>
<organism evidence="10 11">
    <name type="scientific">Ceratodon purpureus</name>
    <name type="common">Fire moss</name>
    <name type="synonym">Dicranum purpureum</name>
    <dbReference type="NCBI Taxonomy" id="3225"/>
    <lineage>
        <taxon>Eukaryota</taxon>
        <taxon>Viridiplantae</taxon>
        <taxon>Streptophyta</taxon>
        <taxon>Embryophyta</taxon>
        <taxon>Bryophyta</taxon>
        <taxon>Bryophytina</taxon>
        <taxon>Bryopsida</taxon>
        <taxon>Dicranidae</taxon>
        <taxon>Pseudoditrichales</taxon>
        <taxon>Ditrichaceae</taxon>
        <taxon>Ceratodon</taxon>
    </lineage>
</organism>
<keyword evidence="6" id="KW-0256">Endoplasmic reticulum</keyword>
<evidence type="ECO:0000256" key="8">
    <source>
        <dbReference type="ARBA" id="ARBA00023136"/>
    </source>
</evidence>
<evidence type="ECO:0000256" key="5">
    <source>
        <dbReference type="ARBA" id="ARBA00022692"/>
    </source>
</evidence>
<keyword evidence="8" id="KW-0472">Membrane</keyword>
<comment type="subcellular location">
    <subcellularLocation>
        <location evidence="1">Endoplasmic reticulum membrane</location>
        <topology evidence="1">Single-pass membrane protein</topology>
    </subcellularLocation>
</comment>
<dbReference type="FunFam" id="3.40.50.2000:FF:000083">
    <property type="entry name" value="UDP-glycosyltransferase TURAN isoform X1"/>
    <property type="match status" value="1"/>
</dbReference>
<dbReference type="Pfam" id="PF13692">
    <property type="entry name" value="Glyco_trans_1_4"/>
    <property type="match status" value="1"/>
</dbReference>
<evidence type="ECO:0000256" key="7">
    <source>
        <dbReference type="ARBA" id="ARBA00022989"/>
    </source>
</evidence>
<dbReference type="SUPFAM" id="SSF53756">
    <property type="entry name" value="UDP-Glycosyltransferase/glycogen phosphorylase"/>
    <property type="match status" value="2"/>
</dbReference>
<reference evidence="10 11" key="1">
    <citation type="submission" date="2020-06" db="EMBL/GenBank/DDBJ databases">
        <title>WGS assembly of Ceratodon purpureus strain R40.</title>
        <authorList>
            <person name="Carey S.B."/>
            <person name="Jenkins J."/>
            <person name="Shu S."/>
            <person name="Lovell J.T."/>
            <person name="Sreedasyam A."/>
            <person name="Maumus F."/>
            <person name="Tiley G.P."/>
            <person name="Fernandez-Pozo N."/>
            <person name="Barry K."/>
            <person name="Chen C."/>
            <person name="Wang M."/>
            <person name="Lipzen A."/>
            <person name="Daum C."/>
            <person name="Saski C.A."/>
            <person name="Payton A.C."/>
            <person name="Mcbreen J.C."/>
            <person name="Conrad R.E."/>
            <person name="Kollar L.M."/>
            <person name="Olsson S."/>
            <person name="Huttunen S."/>
            <person name="Landis J.B."/>
            <person name="Wickett N.J."/>
            <person name="Johnson M.G."/>
            <person name="Rensing S.A."/>
            <person name="Grimwood J."/>
            <person name="Schmutz J."/>
            <person name="Mcdaniel S.F."/>
        </authorList>
    </citation>
    <scope>NUCLEOTIDE SEQUENCE [LARGE SCALE GENOMIC DNA]</scope>
    <source>
        <strain evidence="10 11">R40</strain>
    </source>
</reference>
<keyword evidence="11" id="KW-1185">Reference proteome</keyword>
<accession>A0A8T0HFB6</accession>
<evidence type="ECO:0000256" key="2">
    <source>
        <dbReference type="ARBA" id="ARBA00004922"/>
    </source>
</evidence>
<dbReference type="AlphaFoldDB" id="A0A8T0HFB6"/>
<evidence type="ECO:0000256" key="1">
    <source>
        <dbReference type="ARBA" id="ARBA00004389"/>
    </source>
</evidence>
<dbReference type="Gene3D" id="3.40.50.2000">
    <property type="entry name" value="Glycogen Phosphorylase B"/>
    <property type="match status" value="2"/>
</dbReference>
<dbReference type="FunFam" id="3.40.50.2000:FF:000109">
    <property type="entry name" value="Chitobiosyldiphosphodolichol beta-mannosyltransferase"/>
    <property type="match status" value="1"/>
</dbReference>
<comment type="pathway">
    <text evidence="2">Protein modification; protein glycosylation.</text>
</comment>
<dbReference type="InterPro" id="IPR028098">
    <property type="entry name" value="Glyco_trans_4-like_N"/>
</dbReference>
<evidence type="ECO:0000259" key="9">
    <source>
        <dbReference type="Pfam" id="PF13579"/>
    </source>
</evidence>
<keyword evidence="4" id="KW-0808">Transferase</keyword>
<sequence>MEDDAEAELHESSAADRGARSSFLSRILQVFGRGTRKRRRRAAVVVLGDLGRSPRMQYHALSLARQAGLDVDVVAFGGTEPHAGLLQHPHIHLHLMRFPFPQGLPRILYILLVPFKLMLQCLTLLWFLCYQIPAPDFYLVQNPPSIPTLTVVKIACWLRQAAFVIDWHNFGYTILALSLGPRHLFVKIYSWYERRFGKTADGFLCVTKAMQHELEQNWGIRATVLYDRSPEFFRSINLREKHELFCRLHAALTRPPGVRDCCGDGLLEAPTKSSHVGGADSGAGPSVRKVLKEKRGQPVLLPSSSDANEDNVDLQNGFDYTVPKVQRSLFTVHKVAGDTDGEIQGGDHYSYEEGRPALIVSSTSWTQDEDFGILLEAAVMYDRRVAALLGESDSTFLDTTFDTNSYSRTASPFPRLLIVVTGKGPMRETYEERIRKLRLRRVAFRTMWLSAEEYPLLLGAADLGVCLHTSSSGLDLPMKVVDMFGCGLPVCAVSYSCIDELVKDRQNGLLFSSSSELADQLLDLFKGFPNACNFLETLRRGASASGSSSRWDDEWSEHVLPLLTKVLFPLNSVLLNTTICLPIF</sequence>
<evidence type="ECO:0000313" key="11">
    <source>
        <dbReference type="Proteomes" id="UP000822688"/>
    </source>
</evidence>
<dbReference type="GO" id="GO:0000030">
    <property type="term" value="F:mannosyltransferase activity"/>
    <property type="evidence" value="ECO:0007669"/>
    <property type="project" value="InterPro"/>
</dbReference>
<protein>
    <recommendedName>
        <fullName evidence="9">Glycosyltransferase subfamily 4-like N-terminal domain-containing protein</fullName>
    </recommendedName>
</protein>